<dbReference type="RefSeq" id="XP_026607242.1">
    <property type="nucleotide sequence ID" value="XM_026744079.1"/>
</dbReference>
<evidence type="ECO:0000256" key="1">
    <source>
        <dbReference type="SAM" id="MobiDB-lite"/>
    </source>
</evidence>
<feature type="compositionally biased region" description="Polar residues" evidence="1">
    <location>
        <begin position="410"/>
        <end position="421"/>
    </location>
</feature>
<feature type="compositionally biased region" description="Acidic residues" evidence="1">
    <location>
        <begin position="432"/>
        <end position="448"/>
    </location>
</feature>
<proteinExistence type="predicted"/>
<organism evidence="2 3">
    <name type="scientific">Aspergillus mulundensis</name>
    <dbReference type="NCBI Taxonomy" id="1810919"/>
    <lineage>
        <taxon>Eukaryota</taxon>
        <taxon>Fungi</taxon>
        <taxon>Dikarya</taxon>
        <taxon>Ascomycota</taxon>
        <taxon>Pezizomycotina</taxon>
        <taxon>Eurotiomycetes</taxon>
        <taxon>Eurotiomycetidae</taxon>
        <taxon>Eurotiales</taxon>
        <taxon>Aspergillaceae</taxon>
        <taxon>Aspergillus</taxon>
        <taxon>Aspergillus subgen. Nidulantes</taxon>
    </lineage>
</organism>
<evidence type="ECO:0000313" key="3">
    <source>
        <dbReference type="Proteomes" id="UP000256690"/>
    </source>
</evidence>
<feature type="compositionally biased region" description="Polar residues" evidence="1">
    <location>
        <begin position="376"/>
        <end position="389"/>
    </location>
</feature>
<reference evidence="2 3" key="1">
    <citation type="journal article" date="2018" name="IMA Fungus">
        <title>IMA Genome-F 9: Draft genome sequence of Annulohypoxylon stygium, Aspergillus mulundensis, Berkeleyomyces basicola (syn. Thielaviopsis basicola), Ceratocystis smalleyi, two Cercospora beticola strains, Coleophoma cylindrospora, Fusarium fracticaudum, Phialophora cf. hyalina, and Morchella septimelata.</title>
        <authorList>
            <person name="Wingfield B.D."/>
            <person name="Bills G.F."/>
            <person name="Dong Y."/>
            <person name="Huang W."/>
            <person name="Nel W.J."/>
            <person name="Swalarsk-Parry B.S."/>
            <person name="Vaghefi N."/>
            <person name="Wilken P.M."/>
            <person name="An Z."/>
            <person name="de Beer Z.W."/>
            <person name="De Vos L."/>
            <person name="Chen L."/>
            <person name="Duong T.A."/>
            <person name="Gao Y."/>
            <person name="Hammerbacher A."/>
            <person name="Kikkert J.R."/>
            <person name="Li Y."/>
            <person name="Li H."/>
            <person name="Li K."/>
            <person name="Li Q."/>
            <person name="Liu X."/>
            <person name="Ma X."/>
            <person name="Naidoo K."/>
            <person name="Pethybridge S.J."/>
            <person name="Sun J."/>
            <person name="Steenkamp E.T."/>
            <person name="van der Nest M.A."/>
            <person name="van Wyk S."/>
            <person name="Wingfield M.J."/>
            <person name="Xiong C."/>
            <person name="Yue Q."/>
            <person name="Zhang X."/>
        </authorList>
    </citation>
    <scope>NUCLEOTIDE SEQUENCE [LARGE SCALE GENOMIC DNA]</scope>
    <source>
        <strain evidence="2 3">DSM 5745</strain>
    </source>
</reference>
<feature type="compositionally biased region" description="Pro residues" evidence="1">
    <location>
        <begin position="273"/>
        <end position="283"/>
    </location>
</feature>
<feature type="region of interest" description="Disordered" evidence="1">
    <location>
        <begin position="1"/>
        <end position="45"/>
    </location>
</feature>
<feature type="compositionally biased region" description="Polar residues" evidence="1">
    <location>
        <begin position="1"/>
        <end position="14"/>
    </location>
</feature>
<dbReference type="Proteomes" id="UP000256690">
    <property type="component" value="Unassembled WGS sequence"/>
</dbReference>
<feature type="region of interest" description="Disordered" evidence="1">
    <location>
        <begin position="251"/>
        <end position="359"/>
    </location>
</feature>
<feature type="compositionally biased region" description="Polar residues" evidence="1">
    <location>
        <begin position="177"/>
        <end position="191"/>
    </location>
</feature>
<dbReference type="AlphaFoldDB" id="A0A3D8SWY4"/>
<sequence length="475" mass="52434">MDRSLQVDTRQGAQSPGHIYRRDDTSTTDVPSKLDYYNGRPAGTRPLSLDAASSILPHSNRVAVDARAWLHRSPAVPLKGGTRSQDNLRVRHEIDTYSKDASGPKVNEQSDIPRQDEFHYTRPLMNAQHMPRLEDTGRRRSHSTGLGSRGSKIAALSVQLRTRLSYAAARIEKKRQSQSPYQSPTGLLHRNSSTPILSVETLSQSGQSLIGDFRDQLEDSPDGTTVSAPDAPAASSFYRLDAPIRQALNITSDIYPQPQQDPQKSVERSSERQPPPKLAPPPDIDSGRVNGQRRRPNSNIPGNSLRYAPFPLHKRSRSQQEFLIGSEVTRVPETPPLRPSGYNSVGPFSGLSENLQSSSMEQDAIETLLFMSSPGTSGYYSNSQNSQRNQDVKNVDDSASQGVRWHESVVDNQSSSRQPAVSHNKETRAGDEIDLILDQMDSDSEDDANYTSSRRTRVEARPSTIGGVGSARRDT</sequence>
<feature type="region of interest" description="Disordered" evidence="1">
    <location>
        <begin position="171"/>
        <end position="191"/>
    </location>
</feature>
<accession>A0A3D8SWY4</accession>
<evidence type="ECO:0000313" key="2">
    <source>
        <dbReference type="EMBL" id="RDW90288.1"/>
    </source>
</evidence>
<dbReference type="OrthoDB" id="2359117at2759"/>
<name>A0A3D8SWY4_9EURO</name>
<protein>
    <submittedName>
        <fullName evidence="2">Uncharacterized protein</fullName>
    </submittedName>
</protein>
<dbReference type="STRING" id="1810919.A0A3D8SWY4"/>
<feature type="region of interest" description="Disordered" evidence="1">
    <location>
        <begin position="376"/>
        <end position="475"/>
    </location>
</feature>
<feature type="compositionally biased region" description="Polar residues" evidence="1">
    <location>
        <begin position="251"/>
        <end position="263"/>
    </location>
</feature>
<keyword evidence="3" id="KW-1185">Reference proteome</keyword>
<feature type="region of interest" description="Disordered" evidence="1">
    <location>
        <begin position="213"/>
        <end position="232"/>
    </location>
</feature>
<dbReference type="GeneID" id="38112433"/>
<dbReference type="EMBL" id="PVWQ01000002">
    <property type="protein sequence ID" value="RDW90288.1"/>
    <property type="molecule type" value="Genomic_DNA"/>
</dbReference>
<gene>
    <name evidence="2" type="ORF">DSM5745_02063</name>
</gene>
<comment type="caution">
    <text evidence="2">The sequence shown here is derived from an EMBL/GenBank/DDBJ whole genome shotgun (WGS) entry which is preliminary data.</text>
</comment>